<feature type="binding site" evidence="11">
    <location>
        <position position="81"/>
    </location>
    <ligand>
        <name>substrate</name>
    </ligand>
</feature>
<evidence type="ECO:0000256" key="6">
    <source>
        <dbReference type="ARBA" id="ARBA00022741"/>
    </source>
</evidence>
<evidence type="ECO:0000256" key="9">
    <source>
        <dbReference type="ARBA" id="ARBA00023141"/>
    </source>
</evidence>
<dbReference type="InterPro" id="IPR031322">
    <property type="entry name" value="Shikimate/glucono_kinase"/>
</dbReference>
<sequence>MQIRCALVGMPGSGKSTVGRQLAHRTGVPFIDLDHRLEQSLGTSIRSFFATEGEARFRDLESEMLAEVAQQPGGMVLSTGGGAVLRPENRQVLRALGTVLYLRASPEEIFKRIRHDRSRPLLQVPNPLERLRELLAQRDGLYRETAHYVIETGRPTVSTLVNMVMMQLEMAASGAGEPAA</sequence>
<evidence type="ECO:0000256" key="8">
    <source>
        <dbReference type="ARBA" id="ARBA00022840"/>
    </source>
</evidence>
<comment type="function">
    <text evidence="11">Catalyzes the specific phosphorylation of the 3-hydroxyl group of shikimic acid using ATP as a cosubstrate.</text>
</comment>
<dbReference type="PATRIC" id="fig|573060.9.peg.2366"/>
<keyword evidence="11" id="KW-0460">Magnesium</keyword>
<dbReference type="Proteomes" id="UP000003856">
    <property type="component" value="Unassembled WGS sequence"/>
</dbReference>
<dbReference type="InterPro" id="IPR023000">
    <property type="entry name" value="Shikimate_kinase_CS"/>
</dbReference>
<keyword evidence="11" id="KW-0963">Cytoplasm</keyword>
<dbReference type="RefSeq" id="WP_005797543.1">
    <property type="nucleotide sequence ID" value="NZ_ACQT01000102.1"/>
</dbReference>
<dbReference type="HAMAP" id="MF_00109">
    <property type="entry name" value="Shikimate_kinase"/>
    <property type="match status" value="1"/>
</dbReference>
<evidence type="ECO:0000256" key="5">
    <source>
        <dbReference type="ARBA" id="ARBA00022679"/>
    </source>
</evidence>
<feature type="binding site" evidence="11">
    <location>
        <position position="138"/>
    </location>
    <ligand>
        <name>substrate</name>
    </ligand>
</feature>
<evidence type="ECO:0000313" key="13">
    <source>
        <dbReference type="Proteomes" id="UP000003856"/>
    </source>
</evidence>
<comment type="pathway">
    <text evidence="1 11">Metabolic intermediate biosynthesis; chorismate biosynthesis; chorismate from D-erythrose 4-phosphate and phosphoenolpyruvate: step 5/7.</text>
</comment>
<feature type="binding site" evidence="11">
    <location>
        <position position="119"/>
    </location>
    <ligand>
        <name>ATP</name>
        <dbReference type="ChEBI" id="CHEBI:30616"/>
    </ligand>
</feature>
<name>C5T730_ACIDE</name>
<dbReference type="InterPro" id="IPR000623">
    <property type="entry name" value="Shikimate_kinase/TSH1"/>
</dbReference>
<dbReference type="Pfam" id="PF01202">
    <property type="entry name" value="SKI"/>
    <property type="match status" value="1"/>
</dbReference>
<comment type="caution">
    <text evidence="12">The sequence shown here is derived from an EMBL/GenBank/DDBJ whole genome shotgun (WGS) entry which is preliminary data.</text>
</comment>
<keyword evidence="13" id="KW-1185">Reference proteome</keyword>
<feature type="binding site" evidence="11">
    <location>
        <position position="58"/>
    </location>
    <ligand>
        <name>substrate</name>
    </ligand>
</feature>
<organism evidence="12 13">
    <name type="scientific">Acidovorax delafieldii 2AN</name>
    <dbReference type="NCBI Taxonomy" id="573060"/>
    <lineage>
        <taxon>Bacteria</taxon>
        <taxon>Pseudomonadati</taxon>
        <taxon>Pseudomonadota</taxon>
        <taxon>Betaproteobacteria</taxon>
        <taxon>Burkholderiales</taxon>
        <taxon>Comamonadaceae</taxon>
        <taxon>Acidovorax</taxon>
    </lineage>
</organism>
<keyword evidence="4 11" id="KW-0028">Amino-acid biosynthesis</keyword>
<keyword evidence="5 11" id="KW-0808">Transferase</keyword>
<evidence type="ECO:0000256" key="3">
    <source>
        <dbReference type="ARBA" id="ARBA00012154"/>
    </source>
</evidence>
<feature type="binding site" evidence="11">
    <location>
        <begin position="12"/>
        <end position="17"/>
    </location>
    <ligand>
        <name>ATP</name>
        <dbReference type="ChEBI" id="CHEBI:30616"/>
    </ligand>
</feature>
<dbReference type="PRINTS" id="PR01100">
    <property type="entry name" value="SHIKIMTKNASE"/>
</dbReference>
<dbReference type="EC" id="2.7.1.71" evidence="3 11"/>
<protein>
    <recommendedName>
        <fullName evidence="3 11">Shikimate kinase</fullName>
        <shortName evidence="11">SK</shortName>
        <ecNumber evidence="3 11">2.7.1.71</ecNumber>
    </recommendedName>
</protein>
<dbReference type="GO" id="GO:0009073">
    <property type="term" value="P:aromatic amino acid family biosynthetic process"/>
    <property type="evidence" value="ECO:0007669"/>
    <property type="project" value="UniProtKB-KW"/>
</dbReference>
<accession>C5T730</accession>
<dbReference type="GO" id="GO:0004765">
    <property type="term" value="F:shikimate kinase activity"/>
    <property type="evidence" value="ECO:0007669"/>
    <property type="project" value="UniProtKB-UniRule"/>
</dbReference>
<dbReference type="GO" id="GO:0005524">
    <property type="term" value="F:ATP binding"/>
    <property type="evidence" value="ECO:0007669"/>
    <property type="project" value="UniProtKB-UniRule"/>
</dbReference>
<evidence type="ECO:0000256" key="1">
    <source>
        <dbReference type="ARBA" id="ARBA00004842"/>
    </source>
</evidence>
<dbReference type="PANTHER" id="PTHR21087">
    <property type="entry name" value="SHIKIMATE KINASE"/>
    <property type="match status" value="1"/>
</dbReference>
<dbReference type="EMBL" id="ACQT01000102">
    <property type="protein sequence ID" value="EER59719.1"/>
    <property type="molecule type" value="Genomic_DNA"/>
</dbReference>
<evidence type="ECO:0000256" key="4">
    <source>
        <dbReference type="ARBA" id="ARBA00022605"/>
    </source>
</evidence>
<comment type="subunit">
    <text evidence="11">Monomer.</text>
</comment>
<dbReference type="CDD" id="cd00464">
    <property type="entry name" value="SK"/>
    <property type="match status" value="1"/>
</dbReference>
<dbReference type="OrthoDB" id="9800332at2"/>
<dbReference type="GO" id="GO:0005829">
    <property type="term" value="C:cytosol"/>
    <property type="evidence" value="ECO:0007669"/>
    <property type="project" value="TreeGrafter"/>
</dbReference>
<dbReference type="AlphaFoldDB" id="C5T730"/>
<dbReference type="UniPathway" id="UPA00053">
    <property type="reaction ID" value="UER00088"/>
</dbReference>
<dbReference type="GO" id="GO:0009423">
    <property type="term" value="P:chorismate biosynthetic process"/>
    <property type="evidence" value="ECO:0007669"/>
    <property type="project" value="UniProtKB-UniRule"/>
</dbReference>
<evidence type="ECO:0000256" key="10">
    <source>
        <dbReference type="ARBA" id="ARBA00048567"/>
    </source>
</evidence>
<evidence type="ECO:0000256" key="11">
    <source>
        <dbReference type="HAMAP-Rule" id="MF_00109"/>
    </source>
</evidence>
<keyword evidence="7 11" id="KW-0418">Kinase</keyword>
<keyword evidence="11" id="KW-0479">Metal-binding</keyword>
<comment type="caution">
    <text evidence="11">Lacks conserved residue(s) required for the propagation of feature annotation.</text>
</comment>
<proteinExistence type="inferred from homology"/>
<gene>
    <name evidence="11" type="primary">aroK</name>
    <name evidence="12" type="ORF">AcdelDRAFT_2710</name>
</gene>
<evidence type="ECO:0000256" key="7">
    <source>
        <dbReference type="ARBA" id="ARBA00022777"/>
    </source>
</evidence>
<dbReference type="GO" id="GO:0000287">
    <property type="term" value="F:magnesium ion binding"/>
    <property type="evidence" value="ECO:0007669"/>
    <property type="project" value="UniProtKB-UniRule"/>
</dbReference>
<reference evidence="12 13" key="1">
    <citation type="submission" date="2009-05" db="EMBL/GenBank/DDBJ databases">
        <title>The draft genome of Acidovorax delafieldii 2AN.</title>
        <authorList>
            <consortium name="US DOE Joint Genome Institute (JGI-PGF)"/>
            <person name="Lucas S."/>
            <person name="Copeland A."/>
            <person name="Lapidus A."/>
            <person name="Glavina del Rio T."/>
            <person name="Tice H."/>
            <person name="Bruce D."/>
            <person name="Goodwin L."/>
            <person name="Pitluck S."/>
            <person name="Larimer F."/>
            <person name="Land M.L."/>
            <person name="Hauser L."/>
            <person name="Shelobolina E.S."/>
            <person name="Picardal F."/>
            <person name="Roden E."/>
            <person name="Emerson D."/>
        </authorList>
    </citation>
    <scope>NUCLEOTIDE SEQUENCE [LARGE SCALE GENOMIC DNA]</scope>
    <source>
        <strain evidence="12 13">2AN</strain>
    </source>
</reference>
<comment type="similarity">
    <text evidence="2 11">Belongs to the shikimate kinase family.</text>
</comment>
<dbReference type="InterPro" id="IPR027417">
    <property type="entry name" value="P-loop_NTPase"/>
</dbReference>
<comment type="cofactor">
    <cofactor evidence="11">
        <name>Mg(2+)</name>
        <dbReference type="ChEBI" id="CHEBI:18420"/>
    </cofactor>
    <text evidence="11">Binds 1 Mg(2+) ion per subunit.</text>
</comment>
<dbReference type="PANTHER" id="PTHR21087:SF16">
    <property type="entry name" value="SHIKIMATE KINASE 1, CHLOROPLASTIC"/>
    <property type="match status" value="1"/>
</dbReference>
<keyword evidence="9 11" id="KW-0057">Aromatic amino acid biosynthesis</keyword>
<evidence type="ECO:0000313" key="12">
    <source>
        <dbReference type="EMBL" id="EER59719.1"/>
    </source>
</evidence>
<comment type="catalytic activity">
    <reaction evidence="10 11">
        <text>shikimate + ATP = 3-phosphoshikimate + ADP + H(+)</text>
        <dbReference type="Rhea" id="RHEA:13121"/>
        <dbReference type="ChEBI" id="CHEBI:15378"/>
        <dbReference type="ChEBI" id="CHEBI:30616"/>
        <dbReference type="ChEBI" id="CHEBI:36208"/>
        <dbReference type="ChEBI" id="CHEBI:145989"/>
        <dbReference type="ChEBI" id="CHEBI:456216"/>
        <dbReference type="EC" id="2.7.1.71"/>
    </reaction>
</comment>
<keyword evidence="8 11" id="KW-0067">ATP-binding</keyword>
<dbReference type="GO" id="GO:0008652">
    <property type="term" value="P:amino acid biosynthetic process"/>
    <property type="evidence" value="ECO:0007669"/>
    <property type="project" value="UniProtKB-KW"/>
</dbReference>
<dbReference type="Gene3D" id="3.40.50.300">
    <property type="entry name" value="P-loop containing nucleotide triphosphate hydrolases"/>
    <property type="match status" value="1"/>
</dbReference>
<dbReference type="PROSITE" id="PS01128">
    <property type="entry name" value="SHIKIMATE_KINASE"/>
    <property type="match status" value="1"/>
</dbReference>
<comment type="subcellular location">
    <subcellularLocation>
        <location evidence="11">Cytoplasm</location>
    </subcellularLocation>
</comment>
<feature type="binding site" evidence="11">
    <location>
        <position position="34"/>
    </location>
    <ligand>
        <name>substrate</name>
    </ligand>
</feature>
<feature type="binding site" evidence="11">
    <location>
        <position position="16"/>
    </location>
    <ligand>
        <name>Mg(2+)</name>
        <dbReference type="ChEBI" id="CHEBI:18420"/>
    </ligand>
</feature>
<dbReference type="SUPFAM" id="SSF52540">
    <property type="entry name" value="P-loop containing nucleoside triphosphate hydrolases"/>
    <property type="match status" value="1"/>
</dbReference>
<evidence type="ECO:0000256" key="2">
    <source>
        <dbReference type="ARBA" id="ARBA00006997"/>
    </source>
</evidence>
<keyword evidence="6 11" id="KW-0547">Nucleotide-binding</keyword>